<dbReference type="EMBL" id="GBRH01237140">
    <property type="protein sequence ID" value="JAD60755.1"/>
    <property type="molecule type" value="Transcribed_RNA"/>
</dbReference>
<accession>A0A0A9BHQ9</accession>
<protein>
    <submittedName>
        <fullName evidence="1">Uncharacterized protein</fullName>
    </submittedName>
</protein>
<name>A0A0A9BHQ9_ARUDO</name>
<organism evidence="1">
    <name type="scientific">Arundo donax</name>
    <name type="common">Giant reed</name>
    <name type="synonym">Donax arundinaceus</name>
    <dbReference type="NCBI Taxonomy" id="35708"/>
    <lineage>
        <taxon>Eukaryota</taxon>
        <taxon>Viridiplantae</taxon>
        <taxon>Streptophyta</taxon>
        <taxon>Embryophyta</taxon>
        <taxon>Tracheophyta</taxon>
        <taxon>Spermatophyta</taxon>
        <taxon>Magnoliopsida</taxon>
        <taxon>Liliopsida</taxon>
        <taxon>Poales</taxon>
        <taxon>Poaceae</taxon>
        <taxon>PACMAD clade</taxon>
        <taxon>Arundinoideae</taxon>
        <taxon>Arundineae</taxon>
        <taxon>Arundo</taxon>
    </lineage>
</organism>
<sequence>MRNAKGRYYARHTRGKKTQEAFISAKNCLLKRCTALCLLQFKPIGSDSPPPYFIRWLINTCSIIQIFNHSCITNYICLEDLLTKYGMIEL</sequence>
<reference evidence="1" key="2">
    <citation type="journal article" date="2015" name="Data Brief">
        <title>Shoot transcriptome of the giant reed, Arundo donax.</title>
        <authorList>
            <person name="Barrero R.A."/>
            <person name="Guerrero F.D."/>
            <person name="Moolhuijzen P."/>
            <person name="Goolsby J.A."/>
            <person name="Tidwell J."/>
            <person name="Bellgard S.E."/>
            <person name="Bellgard M.I."/>
        </authorList>
    </citation>
    <scope>NUCLEOTIDE SEQUENCE</scope>
    <source>
        <tissue evidence="1">Shoot tissue taken approximately 20 cm above the soil surface</tissue>
    </source>
</reference>
<evidence type="ECO:0000313" key="1">
    <source>
        <dbReference type="EMBL" id="JAD60755.1"/>
    </source>
</evidence>
<reference evidence="1" key="1">
    <citation type="submission" date="2014-09" db="EMBL/GenBank/DDBJ databases">
        <authorList>
            <person name="Magalhaes I.L.F."/>
            <person name="Oliveira U."/>
            <person name="Santos F.R."/>
            <person name="Vidigal T.H.D.A."/>
            <person name="Brescovit A.D."/>
            <person name="Santos A.J."/>
        </authorList>
    </citation>
    <scope>NUCLEOTIDE SEQUENCE</scope>
    <source>
        <tissue evidence="1">Shoot tissue taken approximately 20 cm above the soil surface</tissue>
    </source>
</reference>
<proteinExistence type="predicted"/>
<dbReference type="AlphaFoldDB" id="A0A0A9BHQ9"/>